<dbReference type="InterPro" id="IPR052339">
    <property type="entry name" value="Fe-S_Maturation_MIP18"/>
</dbReference>
<evidence type="ECO:0000313" key="2">
    <source>
        <dbReference type="EMBL" id="MFC3195234.1"/>
    </source>
</evidence>
<feature type="domain" description="MIP18 family-like" evidence="1">
    <location>
        <begin position="83"/>
        <end position="157"/>
    </location>
</feature>
<dbReference type="InterPro" id="IPR034904">
    <property type="entry name" value="FSCA_dom_sf"/>
</dbReference>
<dbReference type="PANTHER" id="PTHR42831">
    <property type="entry name" value="FE-S PROTEIN MATURATION AUXILIARY FACTOR YITW"/>
    <property type="match status" value="1"/>
</dbReference>
<proteinExistence type="predicted"/>
<dbReference type="Gene3D" id="3.30.300.130">
    <property type="entry name" value="Fe-S cluster assembly (FSCA)"/>
    <property type="match status" value="1"/>
</dbReference>
<sequence length="183" mass="19733">MYSLTSEPFKLDRDVEAIAVPTGETIELPAGVVGYITQALGGSFTIFVDGSMFMILGHNADALGREPLPAPVLPENATQDDVEQAVWDQLRTVYDPEIPVSIVELGLVYECDVKALDEGGYEVDIDMTLTAPGCGMGDVLVSDAAAKIKLIPEIKQVHCDIVFDPPWDQSMMSEAAKLETGML</sequence>
<reference evidence="3" key="1">
    <citation type="journal article" date="2019" name="Int. J. Syst. Evol. Microbiol.">
        <title>The Global Catalogue of Microorganisms (GCM) 10K type strain sequencing project: providing services to taxonomists for standard genome sequencing and annotation.</title>
        <authorList>
            <consortium name="The Broad Institute Genomics Platform"/>
            <consortium name="The Broad Institute Genome Sequencing Center for Infectious Disease"/>
            <person name="Wu L."/>
            <person name="Ma J."/>
        </authorList>
    </citation>
    <scope>NUCLEOTIDE SEQUENCE [LARGE SCALE GENOMIC DNA]</scope>
    <source>
        <strain evidence="3">KCTC 42953</strain>
    </source>
</reference>
<evidence type="ECO:0000259" key="1">
    <source>
        <dbReference type="Pfam" id="PF01883"/>
    </source>
</evidence>
<dbReference type="InterPro" id="IPR002744">
    <property type="entry name" value="MIP18-like"/>
</dbReference>
<accession>A0ABV7JB64</accession>
<evidence type="ECO:0000313" key="3">
    <source>
        <dbReference type="Proteomes" id="UP001595533"/>
    </source>
</evidence>
<dbReference type="InterPro" id="IPR017776">
    <property type="entry name" value="FeS_assembly_SufT_put"/>
</dbReference>
<keyword evidence="3" id="KW-1185">Reference proteome</keyword>
<gene>
    <name evidence="2" type="primary">sufT</name>
    <name evidence="2" type="ORF">ACFODZ_13355</name>
</gene>
<comment type="caution">
    <text evidence="2">The sequence shown here is derived from an EMBL/GenBank/DDBJ whole genome shotgun (WGS) entry which is preliminary data.</text>
</comment>
<dbReference type="Proteomes" id="UP001595533">
    <property type="component" value="Unassembled WGS sequence"/>
</dbReference>
<name>A0ABV7JB64_9GAMM</name>
<protein>
    <submittedName>
        <fullName evidence="2">Fe-S cluster assembly protein SufT</fullName>
    </submittedName>
</protein>
<dbReference type="Pfam" id="PF01883">
    <property type="entry name" value="FeS_assembly_P"/>
    <property type="match status" value="1"/>
</dbReference>
<dbReference type="PANTHER" id="PTHR42831:SF1">
    <property type="entry name" value="FE-S PROTEIN MATURATION AUXILIARY FACTOR YITW"/>
    <property type="match status" value="1"/>
</dbReference>
<dbReference type="EMBL" id="JBHRTS010000007">
    <property type="protein sequence ID" value="MFC3195234.1"/>
    <property type="molecule type" value="Genomic_DNA"/>
</dbReference>
<organism evidence="2 3">
    <name type="scientific">Marinicella sediminis</name>
    <dbReference type="NCBI Taxonomy" id="1792834"/>
    <lineage>
        <taxon>Bacteria</taxon>
        <taxon>Pseudomonadati</taxon>
        <taxon>Pseudomonadota</taxon>
        <taxon>Gammaproteobacteria</taxon>
        <taxon>Lysobacterales</taxon>
        <taxon>Marinicellaceae</taxon>
        <taxon>Marinicella</taxon>
    </lineage>
</organism>
<dbReference type="RefSeq" id="WP_077411820.1">
    <property type="nucleotide sequence ID" value="NZ_JBHRTS010000007.1"/>
</dbReference>
<dbReference type="NCBIfam" id="TIGR03406">
    <property type="entry name" value="FeS_long_SufT"/>
    <property type="match status" value="1"/>
</dbReference>
<dbReference type="SUPFAM" id="SSF117916">
    <property type="entry name" value="Fe-S cluster assembly (FSCA) domain-like"/>
    <property type="match status" value="1"/>
</dbReference>